<name>A0A5B9WEX0_9BACT</name>
<dbReference type="EMBL" id="CP042997">
    <property type="protein sequence ID" value="QEH39196.1"/>
    <property type="molecule type" value="Genomic_DNA"/>
</dbReference>
<protein>
    <submittedName>
        <fullName evidence="2">Uncharacterized protein</fullName>
    </submittedName>
</protein>
<sequence length="91" mass="9904">MQGTVLPLSDDYRGAVYVALLQQVPCALLCSLMLDGGRLARVCGIAVLGFWVAAALIMARRPTAPGRWDRPFLRWGFLPVLATTIALSRFA</sequence>
<keyword evidence="3" id="KW-1185">Reference proteome</keyword>
<accession>A0A5B9WEX0</accession>
<dbReference type="AlphaFoldDB" id="A0A5B9WEX0"/>
<evidence type="ECO:0000256" key="1">
    <source>
        <dbReference type="SAM" id="Phobius"/>
    </source>
</evidence>
<dbReference type="KEGG" id="agv:OJF2_78080"/>
<gene>
    <name evidence="2" type="ORF">OJF2_78080</name>
</gene>
<evidence type="ECO:0000313" key="2">
    <source>
        <dbReference type="EMBL" id="QEH39196.1"/>
    </source>
</evidence>
<evidence type="ECO:0000313" key="3">
    <source>
        <dbReference type="Proteomes" id="UP000324233"/>
    </source>
</evidence>
<keyword evidence="1" id="KW-0472">Membrane</keyword>
<feature type="transmembrane region" description="Helical" evidence="1">
    <location>
        <begin position="39"/>
        <end position="60"/>
    </location>
</feature>
<dbReference type="RefSeq" id="WP_148598534.1">
    <property type="nucleotide sequence ID" value="NZ_CP042997.1"/>
</dbReference>
<reference evidence="2 3" key="1">
    <citation type="submission" date="2019-08" db="EMBL/GenBank/DDBJ databases">
        <title>Deep-cultivation of Planctomycetes and their phenomic and genomic characterization uncovers novel biology.</title>
        <authorList>
            <person name="Wiegand S."/>
            <person name="Jogler M."/>
            <person name="Boedeker C."/>
            <person name="Pinto D."/>
            <person name="Vollmers J."/>
            <person name="Rivas-Marin E."/>
            <person name="Kohn T."/>
            <person name="Peeters S.H."/>
            <person name="Heuer A."/>
            <person name="Rast P."/>
            <person name="Oberbeckmann S."/>
            <person name="Bunk B."/>
            <person name="Jeske O."/>
            <person name="Meyerdierks A."/>
            <person name="Storesund J.E."/>
            <person name="Kallscheuer N."/>
            <person name="Luecker S."/>
            <person name="Lage O.M."/>
            <person name="Pohl T."/>
            <person name="Merkel B.J."/>
            <person name="Hornburger P."/>
            <person name="Mueller R.-W."/>
            <person name="Bruemmer F."/>
            <person name="Labrenz M."/>
            <person name="Spormann A.M."/>
            <person name="Op den Camp H."/>
            <person name="Overmann J."/>
            <person name="Amann R."/>
            <person name="Jetten M.S.M."/>
            <person name="Mascher T."/>
            <person name="Medema M.H."/>
            <person name="Devos D.P."/>
            <person name="Kaster A.-K."/>
            <person name="Ovreas L."/>
            <person name="Rohde M."/>
            <person name="Galperin M.Y."/>
            <person name="Jogler C."/>
        </authorList>
    </citation>
    <scope>NUCLEOTIDE SEQUENCE [LARGE SCALE GENOMIC DNA]</scope>
    <source>
        <strain evidence="2 3">OJF2</strain>
    </source>
</reference>
<organism evidence="2 3">
    <name type="scientific">Aquisphaera giovannonii</name>
    <dbReference type="NCBI Taxonomy" id="406548"/>
    <lineage>
        <taxon>Bacteria</taxon>
        <taxon>Pseudomonadati</taxon>
        <taxon>Planctomycetota</taxon>
        <taxon>Planctomycetia</taxon>
        <taxon>Isosphaerales</taxon>
        <taxon>Isosphaeraceae</taxon>
        <taxon>Aquisphaera</taxon>
    </lineage>
</organism>
<feature type="transmembrane region" description="Helical" evidence="1">
    <location>
        <begin position="72"/>
        <end position="90"/>
    </location>
</feature>
<keyword evidence="1" id="KW-0812">Transmembrane</keyword>
<feature type="transmembrane region" description="Helical" evidence="1">
    <location>
        <begin position="12"/>
        <end position="32"/>
    </location>
</feature>
<dbReference type="Proteomes" id="UP000324233">
    <property type="component" value="Chromosome"/>
</dbReference>
<keyword evidence="1" id="KW-1133">Transmembrane helix</keyword>
<proteinExistence type="predicted"/>